<accession>A0ABV0SKR8</accession>
<evidence type="ECO:0000313" key="2">
    <source>
        <dbReference type="Proteomes" id="UP001482620"/>
    </source>
</evidence>
<comment type="caution">
    <text evidence="1">The sequence shown here is derived from an EMBL/GenBank/DDBJ whole genome shotgun (WGS) entry which is preliminary data.</text>
</comment>
<organism evidence="1 2">
    <name type="scientific">Ilyodon furcidens</name>
    <name type="common">goldbreast splitfin</name>
    <dbReference type="NCBI Taxonomy" id="33524"/>
    <lineage>
        <taxon>Eukaryota</taxon>
        <taxon>Metazoa</taxon>
        <taxon>Chordata</taxon>
        <taxon>Craniata</taxon>
        <taxon>Vertebrata</taxon>
        <taxon>Euteleostomi</taxon>
        <taxon>Actinopterygii</taxon>
        <taxon>Neopterygii</taxon>
        <taxon>Teleostei</taxon>
        <taxon>Neoteleostei</taxon>
        <taxon>Acanthomorphata</taxon>
        <taxon>Ovalentaria</taxon>
        <taxon>Atherinomorphae</taxon>
        <taxon>Cyprinodontiformes</taxon>
        <taxon>Goodeidae</taxon>
        <taxon>Ilyodon</taxon>
    </lineage>
</organism>
<sequence length="70" mass="7675">MPPSHHGLSVTGHPGNFLQASIDQLTLDITLLSFLWSRAPRLHLSLPLAVQSSLPLEIFRSWSLATNSSL</sequence>
<evidence type="ECO:0000313" key="1">
    <source>
        <dbReference type="EMBL" id="MEQ2221163.1"/>
    </source>
</evidence>
<dbReference type="EMBL" id="JAHRIQ010001028">
    <property type="protein sequence ID" value="MEQ2221163.1"/>
    <property type="molecule type" value="Genomic_DNA"/>
</dbReference>
<dbReference type="Proteomes" id="UP001482620">
    <property type="component" value="Unassembled WGS sequence"/>
</dbReference>
<protein>
    <submittedName>
        <fullName evidence="1">Uncharacterized protein</fullName>
    </submittedName>
</protein>
<reference evidence="1 2" key="1">
    <citation type="submission" date="2021-06" db="EMBL/GenBank/DDBJ databases">
        <authorList>
            <person name="Palmer J.M."/>
        </authorList>
    </citation>
    <scope>NUCLEOTIDE SEQUENCE [LARGE SCALE GENOMIC DNA]</scope>
    <source>
        <strain evidence="2">if_2019</strain>
        <tissue evidence="1">Muscle</tissue>
    </source>
</reference>
<name>A0ABV0SKR8_9TELE</name>
<keyword evidence="2" id="KW-1185">Reference proteome</keyword>
<gene>
    <name evidence="1" type="ORF">ILYODFUR_012887</name>
</gene>
<proteinExistence type="predicted"/>